<evidence type="ECO:0000313" key="4">
    <source>
        <dbReference type="EMBL" id="GAA1661152.1"/>
    </source>
</evidence>
<dbReference type="EMBL" id="BAAANY010000002">
    <property type="protein sequence ID" value="GAA1661152.1"/>
    <property type="molecule type" value="Genomic_DNA"/>
</dbReference>
<evidence type="ECO:0000313" key="5">
    <source>
        <dbReference type="Proteomes" id="UP001500618"/>
    </source>
</evidence>
<sequence>MPTTTWDNLPAERRERVVVAAMREFGRCGYSGGSLTVVAREAGVAKGSLFQYFPDKLDFFSYVAEYTSIRVRNQMTRWLAALDPERPFFEFMLELMLAWMRYYDEHPLERGVTAATNLELDPQVRVAVREPVNRIYVAALHPFADRARERGELHPEADLDAFVALLVILLPHFALAPHLPGLDVSVRLYGVSDEERTDAARRLLLGIFAGFGRLPDGSDVWTATGKPRESV</sequence>
<dbReference type="Pfam" id="PF00440">
    <property type="entry name" value="TetR_N"/>
    <property type="match status" value="1"/>
</dbReference>
<dbReference type="Proteomes" id="UP001500618">
    <property type="component" value="Unassembled WGS sequence"/>
</dbReference>
<accession>A0ABN2FXH3</accession>
<dbReference type="PANTHER" id="PTHR30055:SF226">
    <property type="entry name" value="HTH-TYPE TRANSCRIPTIONAL REGULATOR PKSA"/>
    <property type="match status" value="1"/>
</dbReference>
<dbReference type="PANTHER" id="PTHR30055">
    <property type="entry name" value="HTH-TYPE TRANSCRIPTIONAL REGULATOR RUTR"/>
    <property type="match status" value="1"/>
</dbReference>
<organism evidence="4 5">
    <name type="scientific">Fodinicola feengrottensis</name>
    <dbReference type="NCBI Taxonomy" id="435914"/>
    <lineage>
        <taxon>Bacteria</taxon>
        <taxon>Bacillati</taxon>
        <taxon>Actinomycetota</taxon>
        <taxon>Actinomycetes</taxon>
        <taxon>Mycobacteriales</taxon>
        <taxon>Fodinicola</taxon>
    </lineage>
</organism>
<dbReference type="PRINTS" id="PR00455">
    <property type="entry name" value="HTHTETR"/>
</dbReference>
<dbReference type="InterPro" id="IPR036271">
    <property type="entry name" value="Tet_transcr_reg_TetR-rel_C_sf"/>
</dbReference>
<evidence type="ECO:0000256" key="2">
    <source>
        <dbReference type="PROSITE-ProRule" id="PRU00335"/>
    </source>
</evidence>
<dbReference type="Gene3D" id="1.10.357.10">
    <property type="entry name" value="Tetracycline Repressor, domain 2"/>
    <property type="match status" value="1"/>
</dbReference>
<dbReference type="RefSeq" id="WP_344307233.1">
    <property type="nucleotide sequence ID" value="NZ_BAAANY010000002.1"/>
</dbReference>
<dbReference type="InterPro" id="IPR009057">
    <property type="entry name" value="Homeodomain-like_sf"/>
</dbReference>
<proteinExistence type="predicted"/>
<dbReference type="InterPro" id="IPR001647">
    <property type="entry name" value="HTH_TetR"/>
</dbReference>
<protein>
    <submittedName>
        <fullName evidence="4">TetR/AcrR family transcriptional regulator</fullName>
    </submittedName>
</protein>
<gene>
    <name evidence="4" type="ORF">GCM10009765_08240</name>
</gene>
<feature type="DNA-binding region" description="H-T-H motif" evidence="2">
    <location>
        <begin position="34"/>
        <end position="53"/>
    </location>
</feature>
<keyword evidence="1 2" id="KW-0238">DNA-binding</keyword>
<comment type="caution">
    <text evidence="4">The sequence shown here is derived from an EMBL/GenBank/DDBJ whole genome shotgun (WGS) entry which is preliminary data.</text>
</comment>
<dbReference type="SUPFAM" id="SSF48498">
    <property type="entry name" value="Tetracyclin repressor-like, C-terminal domain"/>
    <property type="match status" value="1"/>
</dbReference>
<dbReference type="SUPFAM" id="SSF46689">
    <property type="entry name" value="Homeodomain-like"/>
    <property type="match status" value="1"/>
</dbReference>
<dbReference type="InterPro" id="IPR050109">
    <property type="entry name" value="HTH-type_TetR-like_transc_reg"/>
</dbReference>
<feature type="domain" description="HTH tetR-type" evidence="3">
    <location>
        <begin position="11"/>
        <end position="71"/>
    </location>
</feature>
<evidence type="ECO:0000256" key="1">
    <source>
        <dbReference type="ARBA" id="ARBA00023125"/>
    </source>
</evidence>
<name>A0ABN2FXH3_9ACTN</name>
<reference evidence="4 5" key="1">
    <citation type="journal article" date="2019" name="Int. J. Syst. Evol. Microbiol.">
        <title>The Global Catalogue of Microorganisms (GCM) 10K type strain sequencing project: providing services to taxonomists for standard genome sequencing and annotation.</title>
        <authorList>
            <consortium name="The Broad Institute Genomics Platform"/>
            <consortium name="The Broad Institute Genome Sequencing Center for Infectious Disease"/>
            <person name="Wu L."/>
            <person name="Ma J."/>
        </authorList>
    </citation>
    <scope>NUCLEOTIDE SEQUENCE [LARGE SCALE GENOMIC DNA]</scope>
    <source>
        <strain evidence="4 5">JCM 14718</strain>
    </source>
</reference>
<evidence type="ECO:0000259" key="3">
    <source>
        <dbReference type="PROSITE" id="PS50977"/>
    </source>
</evidence>
<keyword evidence="5" id="KW-1185">Reference proteome</keyword>
<dbReference type="PROSITE" id="PS50977">
    <property type="entry name" value="HTH_TETR_2"/>
    <property type="match status" value="1"/>
</dbReference>